<dbReference type="Pfam" id="PF17667">
    <property type="entry name" value="Pkinase_fungal"/>
    <property type="match status" value="1"/>
</dbReference>
<name>A0A9P9DUF2_9HYPO</name>
<protein>
    <recommendedName>
        <fullName evidence="2">Fungal-type protein kinase domain-containing protein</fullName>
    </recommendedName>
</protein>
<evidence type="ECO:0000313" key="3">
    <source>
        <dbReference type="EMBL" id="KAH7124736.1"/>
    </source>
</evidence>
<proteinExistence type="predicted"/>
<organism evidence="3 4">
    <name type="scientific">Dactylonectria macrodidyma</name>
    <dbReference type="NCBI Taxonomy" id="307937"/>
    <lineage>
        <taxon>Eukaryota</taxon>
        <taxon>Fungi</taxon>
        <taxon>Dikarya</taxon>
        <taxon>Ascomycota</taxon>
        <taxon>Pezizomycotina</taxon>
        <taxon>Sordariomycetes</taxon>
        <taxon>Hypocreomycetidae</taxon>
        <taxon>Hypocreales</taxon>
        <taxon>Nectriaceae</taxon>
        <taxon>Dactylonectria</taxon>
    </lineage>
</organism>
<sequence>MTIAAGAETLVGPSGLVSTPMKLRSMKRMLEDTTKEPNKSSRYATRATTRAITVEEEVDHAVDPRKGNSSNININEGRVMLQKALELLGEYRAEFQGLRETRKTVNPGHGAARDDGGIASEQFGINKDGFRFVFTILGFFWMSEEGLGFDPTIRTANHEKFIEIERNGSKQRVIIDGIMLRARCIFGRATTCWRAHPEGHPETLLVMKDPWQYPERDEEGELLPEVTDKGVVNVARYYYHETVRVRGIDDDIRNNVRQGLDMATALNYRPGRPAQFGNMTAEGPPKLGATLSWT</sequence>
<dbReference type="OrthoDB" id="5152879at2759"/>
<dbReference type="Proteomes" id="UP000738349">
    <property type="component" value="Unassembled WGS sequence"/>
</dbReference>
<dbReference type="PANTHER" id="PTHR38248:SF2">
    <property type="entry name" value="FUNK1 11"/>
    <property type="match status" value="1"/>
</dbReference>
<dbReference type="EMBL" id="JAGMUV010000021">
    <property type="protein sequence ID" value="KAH7124736.1"/>
    <property type="molecule type" value="Genomic_DNA"/>
</dbReference>
<accession>A0A9P9DUF2</accession>
<gene>
    <name evidence="3" type="ORF">EDB81DRAFT_951695</name>
</gene>
<evidence type="ECO:0000259" key="2">
    <source>
        <dbReference type="Pfam" id="PF17667"/>
    </source>
</evidence>
<feature type="domain" description="Fungal-type protein kinase" evidence="2">
    <location>
        <begin position="116"/>
        <end position="265"/>
    </location>
</feature>
<reference evidence="3" key="1">
    <citation type="journal article" date="2021" name="Nat. Commun.">
        <title>Genetic determinants of endophytism in the Arabidopsis root mycobiome.</title>
        <authorList>
            <person name="Mesny F."/>
            <person name="Miyauchi S."/>
            <person name="Thiergart T."/>
            <person name="Pickel B."/>
            <person name="Atanasova L."/>
            <person name="Karlsson M."/>
            <person name="Huettel B."/>
            <person name="Barry K.W."/>
            <person name="Haridas S."/>
            <person name="Chen C."/>
            <person name="Bauer D."/>
            <person name="Andreopoulos W."/>
            <person name="Pangilinan J."/>
            <person name="LaButti K."/>
            <person name="Riley R."/>
            <person name="Lipzen A."/>
            <person name="Clum A."/>
            <person name="Drula E."/>
            <person name="Henrissat B."/>
            <person name="Kohler A."/>
            <person name="Grigoriev I.V."/>
            <person name="Martin F.M."/>
            <person name="Hacquard S."/>
        </authorList>
    </citation>
    <scope>NUCLEOTIDE SEQUENCE</scope>
    <source>
        <strain evidence="3">MPI-CAGE-AT-0147</strain>
    </source>
</reference>
<comment type="caution">
    <text evidence="3">The sequence shown here is derived from an EMBL/GenBank/DDBJ whole genome shotgun (WGS) entry which is preliminary data.</text>
</comment>
<dbReference type="PANTHER" id="PTHR38248">
    <property type="entry name" value="FUNK1 6"/>
    <property type="match status" value="1"/>
</dbReference>
<dbReference type="InterPro" id="IPR040976">
    <property type="entry name" value="Pkinase_fungal"/>
</dbReference>
<feature type="region of interest" description="Disordered" evidence="1">
    <location>
        <begin position="274"/>
        <end position="294"/>
    </location>
</feature>
<dbReference type="AlphaFoldDB" id="A0A9P9DUF2"/>
<keyword evidence="4" id="KW-1185">Reference proteome</keyword>
<evidence type="ECO:0000256" key="1">
    <source>
        <dbReference type="SAM" id="MobiDB-lite"/>
    </source>
</evidence>
<evidence type="ECO:0000313" key="4">
    <source>
        <dbReference type="Proteomes" id="UP000738349"/>
    </source>
</evidence>